<evidence type="ECO:0000256" key="3">
    <source>
        <dbReference type="SAM" id="Phobius"/>
    </source>
</evidence>
<feature type="compositionally biased region" description="Gly residues" evidence="2">
    <location>
        <begin position="418"/>
        <end position="433"/>
    </location>
</feature>
<accession>A0ABS6JPY2</accession>
<keyword evidence="3" id="KW-1133">Transmembrane helix</keyword>
<evidence type="ECO:0000256" key="2">
    <source>
        <dbReference type="SAM" id="MobiDB-lite"/>
    </source>
</evidence>
<feature type="transmembrane region" description="Helical" evidence="3">
    <location>
        <begin position="55"/>
        <end position="73"/>
    </location>
</feature>
<feature type="transmembrane region" description="Helical" evidence="3">
    <location>
        <begin position="135"/>
        <end position="156"/>
    </location>
</feature>
<feature type="coiled-coil region" evidence="1">
    <location>
        <begin position="301"/>
        <end position="328"/>
    </location>
</feature>
<gene>
    <name evidence="4" type="ORF">KS407_04105</name>
</gene>
<keyword evidence="3" id="KW-0812">Transmembrane</keyword>
<dbReference type="RefSeq" id="WP_088075333.1">
    <property type="nucleotide sequence ID" value="NZ_JAHQCR010000020.1"/>
</dbReference>
<feature type="coiled-coil region" evidence="1">
    <location>
        <begin position="170"/>
        <end position="243"/>
    </location>
</feature>
<comment type="caution">
    <text evidence="4">The sequence shown here is derived from an EMBL/GenBank/DDBJ whole genome shotgun (WGS) entry which is preliminary data.</text>
</comment>
<dbReference type="EMBL" id="JAHQCR010000020">
    <property type="protein sequence ID" value="MBU9720628.1"/>
    <property type="molecule type" value="Genomic_DNA"/>
</dbReference>
<feature type="compositionally biased region" description="Low complexity" evidence="2">
    <location>
        <begin position="372"/>
        <end position="398"/>
    </location>
</feature>
<proteinExistence type="predicted"/>
<name>A0ABS6JPY2_9BACI</name>
<protein>
    <submittedName>
        <fullName evidence="4">Uncharacterized protein</fullName>
    </submittedName>
</protein>
<organism evidence="4 5">
    <name type="scientific">Evansella alkalicola</name>
    <dbReference type="NCBI Taxonomy" id="745819"/>
    <lineage>
        <taxon>Bacteria</taxon>
        <taxon>Bacillati</taxon>
        <taxon>Bacillota</taxon>
        <taxon>Bacilli</taxon>
        <taxon>Bacillales</taxon>
        <taxon>Bacillaceae</taxon>
        <taxon>Evansella</taxon>
    </lineage>
</organism>
<evidence type="ECO:0000313" key="4">
    <source>
        <dbReference type="EMBL" id="MBU9720628.1"/>
    </source>
</evidence>
<evidence type="ECO:0000256" key="1">
    <source>
        <dbReference type="SAM" id="Coils"/>
    </source>
</evidence>
<keyword evidence="3" id="KW-0472">Membrane</keyword>
<feature type="region of interest" description="Disordered" evidence="2">
    <location>
        <begin position="348"/>
        <end position="466"/>
    </location>
</feature>
<keyword evidence="5" id="KW-1185">Reference proteome</keyword>
<keyword evidence="1" id="KW-0175">Coiled coil</keyword>
<sequence length="519" mass="58030">MEGKNHFIDLINELKRKLIKSYTLNMFQYVIFFSILGLFLVAIVARFVIITSFSFWLMFIQFIVLCSLVFYWYKKLPSTEKAVKIYDSIVKDNRVLTAFSFMKEDNKLSTLQRVDTVDRMKRSRIKVLTLQKVQLNWKTLSLSFLLLAGTIISFTFPSQKMLAATDIKTNKNLVNELVDRLNDVEELENENVQSLLDQLNEEIKETNNAKTALEVLQETEASLEKMKLELTEKEAALQEMIDQLHDSGMHDFADALLDLEDGESLGEAMKNMMSLLESQSSDEKEAILQTLEQLINEDINGELTEEQLALLIEKLEELIQANSTMEDLLKLQQEIQETTVSLNRNMANAGLENNPNLSFAPQSNHSENQGEKGNNTDNSNDSNNQQSNSENGGPSNGKSGEGEGNGIGETGSQSPGSVGNGSGSGGEGAGSGQGTRDLVTIPDRIKSDSNMEIDDGDIGAGEGLTQESELAPILKGSMRPYQEVIGEYEKSYRESTNRLQLPNHLEEMVRDYFSELNPE</sequence>
<dbReference type="Proteomes" id="UP000790580">
    <property type="component" value="Unassembled WGS sequence"/>
</dbReference>
<feature type="compositionally biased region" description="Polar residues" evidence="2">
    <location>
        <begin position="348"/>
        <end position="367"/>
    </location>
</feature>
<evidence type="ECO:0000313" key="5">
    <source>
        <dbReference type="Proteomes" id="UP000790580"/>
    </source>
</evidence>
<feature type="transmembrane region" description="Helical" evidence="3">
    <location>
        <begin position="26"/>
        <end position="49"/>
    </location>
</feature>
<reference evidence="4 5" key="1">
    <citation type="submission" date="2021-06" db="EMBL/GenBank/DDBJ databases">
        <title>Bacillus sp. RD4P76, an endophyte from a halophyte.</title>
        <authorList>
            <person name="Sun J.-Q."/>
        </authorList>
    </citation>
    <scope>NUCLEOTIDE SEQUENCE [LARGE SCALE GENOMIC DNA]</scope>
    <source>
        <strain evidence="4 5">JCM 17098</strain>
    </source>
</reference>